<proteinExistence type="inferred from homology"/>
<evidence type="ECO:0000256" key="10">
    <source>
        <dbReference type="ARBA" id="ARBA00022958"/>
    </source>
</evidence>
<feature type="binding site" evidence="12">
    <location>
        <position position="284"/>
    </location>
    <ligand>
        <name>K(+)</name>
        <dbReference type="ChEBI" id="CHEBI:29103"/>
    </ligand>
</feature>
<dbReference type="Gene3D" id="3.40.1190.20">
    <property type="match status" value="1"/>
</dbReference>
<comment type="subunit">
    <text evidence="12">Homodimer.</text>
</comment>
<comment type="subcellular location">
    <subcellularLocation>
        <location evidence="12">Cytoplasm</location>
    </subcellularLocation>
</comment>
<evidence type="ECO:0000256" key="4">
    <source>
        <dbReference type="ARBA" id="ARBA00022679"/>
    </source>
</evidence>
<dbReference type="PRINTS" id="PR00990">
    <property type="entry name" value="RIBOKINASE"/>
</dbReference>
<feature type="binding site" evidence="12">
    <location>
        <position position="293"/>
    </location>
    <ligand>
        <name>K(+)</name>
        <dbReference type="ChEBI" id="CHEBI:29103"/>
    </ligand>
</feature>
<keyword evidence="9 12" id="KW-0460">Magnesium</keyword>
<organism evidence="14 15">
    <name type="scientific">Promicromonospora alba</name>
    <dbReference type="NCBI Taxonomy" id="1616110"/>
    <lineage>
        <taxon>Bacteria</taxon>
        <taxon>Bacillati</taxon>
        <taxon>Actinomycetota</taxon>
        <taxon>Actinomycetes</taxon>
        <taxon>Micrococcales</taxon>
        <taxon>Promicromonosporaceae</taxon>
        <taxon>Promicromonospora</taxon>
    </lineage>
</organism>
<dbReference type="GO" id="GO:0004747">
    <property type="term" value="F:ribokinase activity"/>
    <property type="evidence" value="ECO:0007669"/>
    <property type="project" value="UniProtKB-EC"/>
</dbReference>
<comment type="caution">
    <text evidence="14">The sequence shown here is derived from an EMBL/GenBank/DDBJ whole genome shotgun (WGS) entry which is preliminary data.</text>
</comment>
<gene>
    <name evidence="12" type="primary">rbsK</name>
    <name evidence="14" type="ORF">ACFO6V_04195</name>
</gene>
<evidence type="ECO:0000256" key="3">
    <source>
        <dbReference type="ARBA" id="ARBA00016943"/>
    </source>
</evidence>
<feature type="binding site" evidence="12">
    <location>
        <begin position="219"/>
        <end position="224"/>
    </location>
    <ligand>
        <name>ATP</name>
        <dbReference type="ChEBI" id="CHEBI:30616"/>
    </ligand>
</feature>
<dbReference type="InterPro" id="IPR002139">
    <property type="entry name" value="Ribo/fructo_kinase"/>
</dbReference>
<evidence type="ECO:0000256" key="5">
    <source>
        <dbReference type="ARBA" id="ARBA00022723"/>
    </source>
</evidence>
<reference evidence="15" key="1">
    <citation type="journal article" date="2019" name="Int. J. Syst. Evol. Microbiol.">
        <title>The Global Catalogue of Microorganisms (GCM) 10K type strain sequencing project: providing services to taxonomists for standard genome sequencing and annotation.</title>
        <authorList>
            <consortium name="The Broad Institute Genomics Platform"/>
            <consortium name="The Broad Institute Genome Sequencing Center for Infectious Disease"/>
            <person name="Wu L."/>
            <person name="Ma J."/>
        </authorList>
    </citation>
    <scope>NUCLEOTIDE SEQUENCE [LARGE SCALE GENOMIC DNA]</scope>
    <source>
        <strain evidence="15">CCUG 42722</strain>
    </source>
</reference>
<comment type="similarity">
    <text evidence="1">Belongs to the carbohydrate kinase pfkB family.</text>
</comment>
<feature type="binding site" evidence="12">
    <location>
        <position position="254"/>
    </location>
    <ligand>
        <name>substrate</name>
    </ligand>
</feature>
<sequence length="305" mass="29647">MSRVVVVGSVNADLLTQVAVHPAPGETVLGRSMSVLAGGKGANQAVAAARLGAEVAFVGAVGDDSFAGQATAGLRAAGVDLSALATVPGPTGIALVTVSADGENSIVVISGANAAVAADTVSAHAATVAGADVVVLQGEIPRAATETAARLARGRVVLNLAPVIELSPDVVRGADPLVVNEHEARLALALVGGPDVPDDDHAAAARALTSAGVTSVVITLGSEGAVVATRSDDGEVATVPSPKVSAVDTTGAGDAFVGALASRLAAGDELLDAARLAARVGAYAVTGVGAQPSYPSSTDTLPEVR</sequence>
<evidence type="ECO:0000259" key="13">
    <source>
        <dbReference type="Pfam" id="PF00294"/>
    </source>
</evidence>
<keyword evidence="6 12" id="KW-0547">Nucleotide-binding</keyword>
<feature type="binding site" evidence="12">
    <location>
        <begin position="39"/>
        <end position="43"/>
    </location>
    <ligand>
        <name>substrate</name>
    </ligand>
</feature>
<feature type="binding site" evidence="12">
    <location>
        <begin position="11"/>
        <end position="13"/>
    </location>
    <ligand>
        <name>substrate</name>
    </ligand>
</feature>
<comment type="activity regulation">
    <text evidence="12">Activated by a monovalent cation that binds near, but not in, the active site. The most likely occupant of the site in vivo is potassium. Ion binding induces a conformational change that may alter substrate affinity.</text>
</comment>
<evidence type="ECO:0000313" key="15">
    <source>
        <dbReference type="Proteomes" id="UP001596011"/>
    </source>
</evidence>
<comment type="similarity">
    <text evidence="12">Belongs to the carbohydrate kinase PfkB family. Ribokinase subfamily.</text>
</comment>
<evidence type="ECO:0000313" key="14">
    <source>
        <dbReference type="EMBL" id="MFC4627422.1"/>
    </source>
</evidence>
<dbReference type="InterPro" id="IPR011611">
    <property type="entry name" value="PfkB_dom"/>
</dbReference>
<evidence type="ECO:0000256" key="9">
    <source>
        <dbReference type="ARBA" id="ARBA00022842"/>
    </source>
</evidence>
<keyword evidence="4 12" id="KW-0808">Transferase</keyword>
<keyword evidence="10 12" id="KW-0630">Potassium</keyword>
<comment type="cofactor">
    <cofactor evidence="12">
        <name>Mg(2+)</name>
        <dbReference type="ChEBI" id="CHEBI:18420"/>
    </cofactor>
    <text evidence="12">Requires a divalent cation, most likely magnesium in vivo, as an electrophilic catalyst to aid phosphoryl group transfer. It is the chelate of the metal and the nucleotide that is the actual substrate.</text>
</comment>
<protein>
    <recommendedName>
        <fullName evidence="3 12">Ribokinase</fullName>
        <shortName evidence="12">RK</shortName>
        <ecNumber evidence="2 12">2.7.1.15</ecNumber>
    </recommendedName>
</protein>
<evidence type="ECO:0000256" key="1">
    <source>
        <dbReference type="ARBA" id="ARBA00005380"/>
    </source>
</evidence>
<evidence type="ECO:0000256" key="12">
    <source>
        <dbReference type="HAMAP-Rule" id="MF_01987"/>
    </source>
</evidence>
<comment type="caution">
    <text evidence="12">Lacks conserved residue(s) required for the propagation of feature annotation.</text>
</comment>
<dbReference type="InterPro" id="IPR029056">
    <property type="entry name" value="Ribokinase-like"/>
</dbReference>
<feature type="binding site" evidence="12">
    <location>
        <position position="180"/>
    </location>
    <ligand>
        <name>ATP</name>
        <dbReference type="ChEBI" id="CHEBI:30616"/>
    </ligand>
</feature>
<feature type="domain" description="Carbohydrate kinase PfkB" evidence="13">
    <location>
        <begin position="1"/>
        <end position="295"/>
    </location>
</feature>
<feature type="binding site" evidence="12">
    <location>
        <begin position="253"/>
        <end position="254"/>
    </location>
    <ligand>
        <name>ATP</name>
        <dbReference type="ChEBI" id="CHEBI:30616"/>
    </ligand>
</feature>
<dbReference type="RefSeq" id="WP_377132549.1">
    <property type="nucleotide sequence ID" value="NZ_JBHSFI010000002.1"/>
</dbReference>
<feature type="binding site" evidence="12">
    <location>
        <position position="287"/>
    </location>
    <ligand>
        <name>K(+)</name>
        <dbReference type="ChEBI" id="CHEBI:29103"/>
    </ligand>
</feature>
<accession>A0ABV9HAM9</accession>
<comment type="function">
    <text evidence="12">Catalyzes the phosphorylation of ribose at O-5 in a reaction requiring ATP and magnesium. The resulting D-ribose-5-phosphate can then be used either for sythesis of nucleotides, histidine, and tryptophan, or as a component of the pentose phosphate pathway.</text>
</comment>
<name>A0ABV9HAM9_9MICO</name>
<feature type="active site" description="Proton acceptor" evidence="12">
    <location>
        <position position="254"/>
    </location>
</feature>
<keyword evidence="12" id="KW-0963">Cytoplasm</keyword>
<keyword evidence="7 12" id="KW-0418">Kinase</keyword>
<keyword evidence="11 12" id="KW-0119">Carbohydrate metabolism</keyword>
<evidence type="ECO:0000256" key="11">
    <source>
        <dbReference type="ARBA" id="ARBA00023277"/>
    </source>
</evidence>
<dbReference type="Proteomes" id="UP001596011">
    <property type="component" value="Unassembled WGS sequence"/>
</dbReference>
<keyword evidence="5 12" id="KW-0479">Metal-binding</keyword>
<feature type="binding site" evidence="12">
    <location>
        <position position="289"/>
    </location>
    <ligand>
        <name>K(+)</name>
        <dbReference type="ChEBI" id="CHEBI:29103"/>
    </ligand>
</feature>
<evidence type="ECO:0000256" key="7">
    <source>
        <dbReference type="ARBA" id="ARBA00022777"/>
    </source>
</evidence>
<dbReference type="InterPro" id="IPR011877">
    <property type="entry name" value="Ribokinase"/>
</dbReference>
<dbReference type="InterPro" id="IPR002173">
    <property type="entry name" value="Carboh/pur_kinase_PfkB_CS"/>
</dbReference>
<comment type="pathway">
    <text evidence="12">Carbohydrate metabolism; D-ribose degradation; D-ribose 5-phosphate from beta-D-ribopyranose: step 2/2.</text>
</comment>
<dbReference type="EC" id="2.7.1.15" evidence="2 12"/>
<evidence type="ECO:0000256" key="6">
    <source>
        <dbReference type="ARBA" id="ARBA00022741"/>
    </source>
</evidence>
<evidence type="ECO:0000256" key="2">
    <source>
        <dbReference type="ARBA" id="ARBA00012035"/>
    </source>
</evidence>
<feature type="binding site" evidence="12">
    <location>
        <position position="250"/>
    </location>
    <ligand>
        <name>K(+)</name>
        <dbReference type="ChEBI" id="CHEBI:29103"/>
    </ligand>
</feature>
<evidence type="ECO:0000256" key="8">
    <source>
        <dbReference type="ARBA" id="ARBA00022840"/>
    </source>
</evidence>
<keyword evidence="8 12" id="KW-0067">ATP-binding</keyword>
<keyword evidence="15" id="KW-1185">Reference proteome</keyword>
<comment type="catalytic activity">
    <reaction evidence="12">
        <text>D-ribose + ATP = D-ribose 5-phosphate + ADP + H(+)</text>
        <dbReference type="Rhea" id="RHEA:13697"/>
        <dbReference type="ChEBI" id="CHEBI:15378"/>
        <dbReference type="ChEBI" id="CHEBI:30616"/>
        <dbReference type="ChEBI" id="CHEBI:47013"/>
        <dbReference type="ChEBI" id="CHEBI:78346"/>
        <dbReference type="ChEBI" id="CHEBI:456216"/>
        <dbReference type="EC" id="2.7.1.15"/>
    </reaction>
</comment>
<dbReference type="Pfam" id="PF00294">
    <property type="entry name" value="PfkB"/>
    <property type="match status" value="1"/>
</dbReference>
<dbReference type="CDD" id="cd01174">
    <property type="entry name" value="ribokinase"/>
    <property type="match status" value="1"/>
</dbReference>
<feature type="binding site" evidence="12">
    <location>
        <position position="248"/>
    </location>
    <ligand>
        <name>K(+)</name>
        <dbReference type="ChEBI" id="CHEBI:29103"/>
    </ligand>
</feature>
<dbReference type="EMBL" id="JBHSFI010000002">
    <property type="protein sequence ID" value="MFC4627422.1"/>
    <property type="molecule type" value="Genomic_DNA"/>
</dbReference>
<dbReference type="PROSITE" id="PS00584">
    <property type="entry name" value="PFKB_KINASES_2"/>
    <property type="match status" value="1"/>
</dbReference>
<dbReference type="PANTHER" id="PTHR10584">
    <property type="entry name" value="SUGAR KINASE"/>
    <property type="match status" value="1"/>
</dbReference>
<dbReference type="HAMAP" id="MF_01987">
    <property type="entry name" value="Ribokinase"/>
    <property type="match status" value="1"/>
</dbReference>
<dbReference type="PANTHER" id="PTHR10584:SF166">
    <property type="entry name" value="RIBOKINASE"/>
    <property type="match status" value="1"/>
</dbReference>
<dbReference type="SUPFAM" id="SSF53613">
    <property type="entry name" value="Ribokinase-like"/>
    <property type="match status" value="1"/>
</dbReference>
<feature type="binding site" evidence="12">
    <location>
        <position position="139"/>
    </location>
    <ligand>
        <name>substrate</name>
    </ligand>
</feature>